<dbReference type="InterPro" id="IPR036770">
    <property type="entry name" value="Ankyrin_rpt-contain_sf"/>
</dbReference>
<gene>
    <name evidence="15" type="ORF">D0Y65_032549</name>
</gene>
<evidence type="ECO:0000256" key="7">
    <source>
        <dbReference type="ARBA" id="ARBA00022737"/>
    </source>
</evidence>
<dbReference type="InterPro" id="IPR056760">
    <property type="entry name" value="RING_XB3-like"/>
</dbReference>
<evidence type="ECO:0000256" key="3">
    <source>
        <dbReference type="ARBA" id="ARBA00004906"/>
    </source>
</evidence>
<keyword evidence="11 12" id="KW-0040">ANK repeat</keyword>
<sequence length="451" mass="48554">MGQSLSCSGNHDHGLFTAVLHGDLQIVTTLLDSDPSLLHQTTLYDRHSPLHIAAANGQIEILSRLLDGSLNPDVLNRHKQTPLMLAAMHGNIACVEKLLQAGANVLMFDTIYGRTCLHYSAYYGHSSCLKAILSAAQSSPVAASWGFARFVNIRDGKGATPLHLAARQRRSECVHILLDSGALVCASTGGYGCPGSTPLHLAARGGSLDCIRELLAWGADRLQRDASGRIPYMVALKHKHGACASLLNPTSAEPLVWPSPLKFISELNPEAKALLEQALMDANREREKNILKGSSYSLPSPSHSDGVADNTSEVIPHPLHVSESELCCICFEQVCTIEVQNCGHQMCAQCTLALCCHNKPNPATACLTPPVCPFCRSTITRLVVVKTECHDETDQDSVDINCSKLSKSSRKLRNLNDIGSSSFKGLSSVSSFGKLGSRSSGRIAAEWLDKQ</sequence>
<dbReference type="GO" id="GO:0005886">
    <property type="term" value="C:plasma membrane"/>
    <property type="evidence" value="ECO:0007669"/>
    <property type="project" value="UniProtKB-SubCell"/>
</dbReference>
<dbReference type="EC" id="2.3.2.27" evidence="4"/>
<keyword evidence="5" id="KW-0808">Transferase</keyword>
<dbReference type="Pfam" id="PF24921">
    <property type="entry name" value="RING_XB3-XBAT31"/>
    <property type="match status" value="1"/>
</dbReference>
<evidence type="ECO:0000256" key="5">
    <source>
        <dbReference type="ARBA" id="ARBA00022679"/>
    </source>
</evidence>
<dbReference type="SMART" id="SM00248">
    <property type="entry name" value="ANK"/>
    <property type="match status" value="7"/>
</dbReference>
<name>A0A445IDS3_GLYSO</name>
<comment type="subcellular location">
    <subcellularLocation>
        <location evidence="2">Cell membrane</location>
        <topology evidence="2">Peripheral membrane protein</topology>
        <orientation evidence="2">Cytoplasmic side</orientation>
    </subcellularLocation>
</comment>
<dbReference type="EMBL" id="QZWG01000011">
    <property type="protein sequence ID" value="RZB84189.1"/>
    <property type="molecule type" value="Genomic_DNA"/>
</dbReference>
<dbReference type="InterPro" id="IPR001841">
    <property type="entry name" value="Znf_RING"/>
</dbReference>
<dbReference type="PANTHER" id="PTHR24128">
    <property type="entry name" value="HOMEOBOX PROTEIN WARIAI"/>
    <property type="match status" value="1"/>
</dbReference>
<keyword evidence="6" id="KW-0479">Metal-binding</keyword>
<accession>A0A445IDS3</accession>
<keyword evidence="16" id="KW-1185">Reference proteome</keyword>
<feature type="repeat" description="ANK" evidence="12">
    <location>
        <begin position="194"/>
        <end position="226"/>
    </location>
</feature>
<protein>
    <recommendedName>
        <fullName evidence="4">RING-type E3 ubiquitin transferase</fullName>
        <ecNumber evidence="4">2.3.2.27</ecNumber>
    </recommendedName>
</protein>
<dbReference type="GO" id="GO:0008270">
    <property type="term" value="F:zinc ion binding"/>
    <property type="evidence" value="ECO:0007669"/>
    <property type="project" value="UniProtKB-KW"/>
</dbReference>
<dbReference type="Pfam" id="PF12796">
    <property type="entry name" value="Ank_2"/>
    <property type="match status" value="3"/>
</dbReference>
<keyword evidence="7" id="KW-0677">Repeat</keyword>
<evidence type="ECO:0000313" key="16">
    <source>
        <dbReference type="Proteomes" id="UP000289340"/>
    </source>
</evidence>
<evidence type="ECO:0000256" key="12">
    <source>
        <dbReference type="PROSITE-ProRule" id="PRU00023"/>
    </source>
</evidence>
<evidence type="ECO:0000256" key="4">
    <source>
        <dbReference type="ARBA" id="ARBA00012483"/>
    </source>
</evidence>
<dbReference type="GO" id="GO:0061630">
    <property type="term" value="F:ubiquitin protein ligase activity"/>
    <property type="evidence" value="ECO:0007669"/>
    <property type="project" value="UniProtKB-EC"/>
</dbReference>
<dbReference type="SUPFAM" id="SSF48403">
    <property type="entry name" value="Ankyrin repeat"/>
    <property type="match status" value="1"/>
</dbReference>
<evidence type="ECO:0000256" key="1">
    <source>
        <dbReference type="ARBA" id="ARBA00000900"/>
    </source>
</evidence>
<dbReference type="SUPFAM" id="SSF57850">
    <property type="entry name" value="RING/U-box"/>
    <property type="match status" value="1"/>
</dbReference>
<dbReference type="PROSITE" id="PS50297">
    <property type="entry name" value="ANK_REP_REGION"/>
    <property type="match status" value="4"/>
</dbReference>
<evidence type="ECO:0000259" key="14">
    <source>
        <dbReference type="PROSITE" id="PS50089"/>
    </source>
</evidence>
<evidence type="ECO:0000256" key="9">
    <source>
        <dbReference type="ARBA" id="ARBA00022786"/>
    </source>
</evidence>
<dbReference type="Gene3D" id="1.25.40.20">
    <property type="entry name" value="Ankyrin repeat-containing domain"/>
    <property type="match status" value="3"/>
</dbReference>
<comment type="pathway">
    <text evidence="3">Protein modification; protein ubiquitination.</text>
</comment>
<evidence type="ECO:0000256" key="10">
    <source>
        <dbReference type="ARBA" id="ARBA00022833"/>
    </source>
</evidence>
<evidence type="ECO:0000256" key="13">
    <source>
        <dbReference type="PROSITE-ProRule" id="PRU00175"/>
    </source>
</evidence>
<evidence type="ECO:0000256" key="6">
    <source>
        <dbReference type="ARBA" id="ARBA00022723"/>
    </source>
</evidence>
<keyword evidence="10" id="KW-0862">Zinc</keyword>
<feature type="repeat" description="ANK" evidence="12">
    <location>
        <begin position="45"/>
        <end position="77"/>
    </location>
</feature>
<dbReference type="Proteomes" id="UP000289340">
    <property type="component" value="Chromosome 11"/>
</dbReference>
<feature type="domain" description="RING-type" evidence="14">
    <location>
        <begin position="327"/>
        <end position="376"/>
    </location>
</feature>
<evidence type="ECO:0000313" key="15">
    <source>
        <dbReference type="EMBL" id="RZB84189.1"/>
    </source>
</evidence>
<keyword evidence="8 13" id="KW-0863">Zinc-finger</keyword>
<keyword evidence="9" id="KW-0833">Ubl conjugation pathway</keyword>
<dbReference type="PANTHER" id="PTHR24128:SF14">
    <property type="entry name" value="E3 UBIQUITIN-PROTEIN LIGASE XBAT31-RELATED"/>
    <property type="match status" value="1"/>
</dbReference>
<feature type="repeat" description="ANK" evidence="12">
    <location>
        <begin position="157"/>
        <end position="189"/>
    </location>
</feature>
<dbReference type="InterPro" id="IPR002110">
    <property type="entry name" value="Ankyrin_rpt"/>
</dbReference>
<proteinExistence type="predicted"/>
<dbReference type="PROSITE" id="PS50088">
    <property type="entry name" value="ANK_REPEAT"/>
    <property type="match status" value="4"/>
</dbReference>
<dbReference type="SMR" id="A0A445IDS3"/>
<evidence type="ECO:0000256" key="2">
    <source>
        <dbReference type="ARBA" id="ARBA00004413"/>
    </source>
</evidence>
<comment type="caution">
    <text evidence="15">The sequence shown here is derived from an EMBL/GenBank/DDBJ whole genome shotgun (WGS) entry which is preliminary data.</text>
</comment>
<comment type="catalytic activity">
    <reaction evidence="1">
        <text>S-ubiquitinyl-[E2 ubiquitin-conjugating enzyme]-L-cysteine + [acceptor protein]-L-lysine = [E2 ubiquitin-conjugating enzyme]-L-cysteine + N(6)-ubiquitinyl-[acceptor protein]-L-lysine.</text>
        <dbReference type="EC" id="2.3.2.27"/>
    </reaction>
</comment>
<organism evidence="15 16">
    <name type="scientific">Glycine soja</name>
    <name type="common">Wild soybean</name>
    <dbReference type="NCBI Taxonomy" id="3848"/>
    <lineage>
        <taxon>Eukaryota</taxon>
        <taxon>Viridiplantae</taxon>
        <taxon>Streptophyta</taxon>
        <taxon>Embryophyta</taxon>
        <taxon>Tracheophyta</taxon>
        <taxon>Spermatophyta</taxon>
        <taxon>Magnoliopsida</taxon>
        <taxon>eudicotyledons</taxon>
        <taxon>Gunneridae</taxon>
        <taxon>Pentapetalae</taxon>
        <taxon>rosids</taxon>
        <taxon>fabids</taxon>
        <taxon>Fabales</taxon>
        <taxon>Fabaceae</taxon>
        <taxon>Papilionoideae</taxon>
        <taxon>50 kb inversion clade</taxon>
        <taxon>NPAAA clade</taxon>
        <taxon>indigoferoid/millettioid clade</taxon>
        <taxon>Phaseoleae</taxon>
        <taxon>Glycine</taxon>
        <taxon>Glycine subgen. Soja</taxon>
    </lineage>
</organism>
<feature type="repeat" description="ANK" evidence="12">
    <location>
        <begin position="78"/>
        <end position="110"/>
    </location>
</feature>
<dbReference type="AlphaFoldDB" id="A0A445IDS3"/>
<reference evidence="15 16" key="1">
    <citation type="submission" date="2018-09" db="EMBL/GenBank/DDBJ databases">
        <title>A high-quality reference genome of wild soybean provides a powerful tool to mine soybean genomes.</title>
        <authorList>
            <person name="Xie M."/>
            <person name="Chung C.Y.L."/>
            <person name="Li M.-W."/>
            <person name="Wong F.-L."/>
            <person name="Chan T.-F."/>
            <person name="Lam H.-M."/>
        </authorList>
    </citation>
    <scope>NUCLEOTIDE SEQUENCE [LARGE SCALE GENOMIC DNA]</scope>
    <source>
        <strain evidence="16">cv. W05</strain>
        <tissue evidence="15">Hypocotyl of etiolated seedlings</tissue>
    </source>
</reference>
<evidence type="ECO:0000256" key="11">
    <source>
        <dbReference type="ARBA" id="ARBA00023043"/>
    </source>
</evidence>
<dbReference type="PROSITE" id="PS50089">
    <property type="entry name" value="ZF_RING_2"/>
    <property type="match status" value="1"/>
</dbReference>
<evidence type="ECO:0000256" key="8">
    <source>
        <dbReference type="ARBA" id="ARBA00022771"/>
    </source>
</evidence>